<dbReference type="Proteomes" id="UP000199137">
    <property type="component" value="Unassembled WGS sequence"/>
</dbReference>
<keyword evidence="4" id="KW-0238">DNA-binding</keyword>
<keyword evidence="2" id="KW-0805">Transcription regulation</keyword>
<evidence type="ECO:0000256" key="5">
    <source>
        <dbReference type="ARBA" id="ARBA00023163"/>
    </source>
</evidence>
<dbReference type="PANTHER" id="PTHR43133:SF58">
    <property type="entry name" value="ECF RNA POLYMERASE SIGMA FACTOR SIGD"/>
    <property type="match status" value="1"/>
</dbReference>
<accession>A0A1I5E3P3</accession>
<protein>
    <submittedName>
        <fullName evidence="9">RNA polymerase sigma-70 factor, ECF subfamily</fullName>
    </submittedName>
</protein>
<dbReference type="Gene3D" id="1.10.10.10">
    <property type="entry name" value="Winged helix-like DNA-binding domain superfamily/Winged helix DNA-binding domain"/>
    <property type="match status" value="1"/>
</dbReference>
<keyword evidence="3" id="KW-0731">Sigma factor</keyword>
<feature type="region of interest" description="Disordered" evidence="6">
    <location>
        <begin position="185"/>
        <end position="217"/>
    </location>
</feature>
<dbReference type="InterPro" id="IPR013324">
    <property type="entry name" value="RNA_pol_sigma_r3/r4-like"/>
</dbReference>
<sequence length="217" mass="23477">MTTGSTRDRRVSAAAANAGVDELVPRAQQEMLNYCRARVDPGCAEDVAQETCAAVLQFLPRYRPRRGDKPFRAFVYGIAAHKVADARRARARSRAREHLVDQAPETLSGEQGPHERALAAERRDAVARLLAGLSRERRRVLVLRVMEGRSAADTAGILGVTPGSVRVTQHRALTELRAGLAPSPVAVPAALPKPGRRPRPGCETARSQDGASPAVRR</sequence>
<dbReference type="EMBL" id="FOWC01000001">
    <property type="protein sequence ID" value="SFO05900.1"/>
    <property type="molecule type" value="Genomic_DNA"/>
</dbReference>
<dbReference type="Pfam" id="PF04542">
    <property type="entry name" value="Sigma70_r2"/>
    <property type="match status" value="1"/>
</dbReference>
<evidence type="ECO:0000256" key="2">
    <source>
        <dbReference type="ARBA" id="ARBA00023015"/>
    </source>
</evidence>
<evidence type="ECO:0000256" key="3">
    <source>
        <dbReference type="ARBA" id="ARBA00023082"/>
    </source>
</evidence>
<dbReference type="SUPFAM" id="SSF88946">
    <property type="entry name" value="Sigma2 domain of RNA polymerase sigma factors"/>
    <property type="match status" value="1"/>
</dbReference>
<organism evidence="9 10">
    <name type="scientific">Amycolatopsis rubida</name>
    <dbReference type="NCBI Taxonomy" id="112413"/>
    <lineage>
        <taxon>Bacteria</taxon>
        <taxon>Bacillati</taxon>
        <taxon>Actinomycetota</taxon>
        <taxon>Actinomycetes</taxon>
        <taxon>Pseudonocardiales</taxon>
        <taxon>Pseudonocardiaceae</taxon>
        <taxon>Amycolatopsis</taxon>
    </lineage>
</organism>
<comment type="similarity">
    <text evidence="1">Belongs to the sigma-70 factor family. ECF subfamily.</text>
</comment>
<evidence type="ECO:0000256" key="1">
    <source>
        <dbReference type="ARBA" id="ARBA00010641"/>
    </source>
</evidence>
<reference evidence="9 10" key="1">
    <citation type="submission" date="2016-10" db="EMBL/GenBank/DDBJ databases">
        <authorList>
            <person name="de Groot N.N."/>
        </authorList>
    </citation>
    <scope>NUCLEOTIDE SEQUENCE [LARGE SCALE GENOMIC DNA]</scope>
    <source>
        <strain evidence="9 10">DSM 44637</strain>
    </source>
</reference>
<gene>
    <name evidence="9" type="ORF">SAMN05421854_101470</name>
</gene>
<dbReference type="GO" id="GO:0016987">
    <property type="term" value="F:sigma factor activity"/>
    <property type="evidence" value="ECO:0007669"/>
    <property type="project" value="UniProtKB-KW"/>
</dbReference>
<dbReference type="SUPFAM" id="SSF88659">
    <property type="entry name" value="Sigma3 and sigma4 domains of RNA polymerase sigma factors"/>
    <property type="match status" value="1"/>
</dbReference>
<evidence type="ECO:0000313" key="9">
    <source>
        <dbReference type="EMBL" id="SFO05900.1"/>
    </source>
</evidence>
<dbReference type="InterPro" id="IPR013249">
    <property type="entry name" value="RNA_pol_sigma70_r4_t2"/>
</dbReference>
<keyword evidence="5" id="KW-0804">Transcription</keyword>
<evidence type="ECO:0000259" key="7">
    <source>
        <dbReference type="Pfam" id="PF04542"/>
    </source>
</evidence>
<dbReference type="InterPro" id="IPR013325">
    <property type="entry name" value="RNA_pol_sigma_r2"/>
</dbReference>
<proteinExistence type="inferred from homology"/>
<dbReference type="AlphaFoldDB" id="A0A1I5E3P3"/>
<dbReference type="InterPro" id="IPR036388">
    <property type="entry name" value="WH-like_DNA-bd_sf"/>
</dbReference>
<dbReference type="GO" id="GO:0003677">
    <property type="term" value="F:DNA binding"/>
    <property type="evidence" value="ECO:0007669"/>
    <property type="project" value="UniProtKB-KW"/>
</dbReference>
<evidence type="ECO:0000313" key="10">
    <source>
        <dbReference type="Proteomes" id="UP000199137"/>
    </source>
</evidence>
<evidence type="ECO:0000259" key="8">
    <source>
        <dbReference type="Pfam" id="PF08281"/>
    </source>
</evidence>
<dbReference type="NCBIfam" id="TIGR02937">
    <property type="entry name" value="sigma70-ECF"/>
    <property type="match status" value="1"/>
</dbReference>
<dbReference type="GO" id="GO:0006352">
    <property type="term" value="P:DNA-templated transcription initiation"/>
    <property type="evidence" value="ECO:0007669"/>
    <property type="project" value="InterPro"/>
</dbReference>
<dbReference type="RefSeq" id="WP_167545183.1">
    <property type="nucleotide sequence ID" value="NZ_FOWC01000001.1"/>
</dbReference>
<name>A0A1I5E3P3_9PSEU</name>
<dbReference type="InterPro" id="IPR039425">
    <property type="entry name" value="RNA_pol_sigma-70-like"/>
</dbReference>
<evidence type="ECO:0000256" key="4">
    <source>
        <dbReference type="ARBA" id="ARBA00023125"/>
    </source>
</evidence>
<dbReference type="Pfam" id="PF08281">
    <property type="entry name" value="Sigma70_r4_2"/>
    <property type="match status" value="1"/>
</dbReference>
<feature type="domain" description="RNA polymerase sigma-70 region 2" evidence="7">
    <location>
        <begin position="29"/>
        <end position="92"/>
    </location>
</feature>
<dbReference type="Gene3D" id="1.10.1740.10">
    <property type="match status" value="1"/>
</dbReference>
<dbReference type="InterPro" id="IPR007627">
    <property type="entry name" value="RNA_pol_sigma70_r2"/>
</dbReference>
<dbReference type="PANTHER" id="PTHR43133">
    <property type="entry name" value="RNA POLYMERASE ECF-TYPE SIGMA FACTO"/>
    <property type="match status" value="1"/>
</dbReference>
<dbReference type="STRING" id="112413.SAMN05421854_101470"/>
<feature type="domain" description="RNA polymerase sigma factor 70 region 4 type 2" evidence="8">
    <location>
        <begin position="124"/>
        <end position="176"/>
    </location>
</feature>
<evidence type="ECO:0000256" key="6">
    <source>
        <dbReference type="SAM" id="MobiDB-lite"/>
    </source>
</evidence>
<dbReference type="InterPro" id="IPR014284">
    <property type="entry name" value="RNA_pol_sigma-70_dom"/>
</dbReference>